<name>Q9C4W0_SACIS</name>
<organism evidence="2">
    <name type="scientific">Saccharolobus islandicus</name>
    <name type="common">Sulfolobus islandicus</name>
    <dbReference type="NCBI Taxonomy" id="43080"/>
    <lineage>
        <taxon>Archaea</taxon>
        <taxon>Thermoproteota</taxon>
        <taxon>Thermoprotei</taxon>
        <taxon>Sulfolobales</taxon>
        <taxon>Sulfolobaceae</taxon>
        <taxon>Saccharolobus</taxon>
    </lineage>
</organism>
<proteinExistence type="predicted"/>
<reference evidence="2" key="1">
    <citation type="journal article" date="2000" name="J. Bacteriol.">
        <title>pING family of conjugative plasmids from the extremely thermophilic archaeon Sulfolobus islandicus: insights into recombination and conjugation in Crenarchaeota.</title>
        <authorList>
            <person name="Stedman K.M."/>
            <person name="She Q."/>
            <person name="Phan H."/>
            <person name="Holz I."/>
            <person name="Singh H."/>
            <person name="Prangishvili D."/>
            <person name="Garrett R."/>
            <person name="Zillig W."/>
        </authorList>
    </citation>
    <scope>NUCLEOTIDE SEQUENCE</scope>
    <source>
        <plasmid evidence="2">pING1</plasmid>
    </source>
</reference>
<evidence type="ECO:0000256" key="1">
    <source>
        <dbReference type="SAM" id="Phobius"/>
    </source>
</evidence>
<keyword evidence="1" id="KW-0812">Transmembrane</keyword>
<keyword evidence="2" id="KW-0614">Plasmid</keyword>
<evidence type="ECO:0000313" key="2">
    <source>
        <dbReference type="EMBL" id="AAK06932.1"/>
    </source>
</evidence>
<keyword evidence="1" id="KW-1133">Transmembrane helix</keyword>
<feature type="transmembrane region" description="Helical" evidence="1">
    <location>
        <begin position="44"/>
        <end position="61"/>
    </location>
</feature>
<keyword evidence="1" id="KW-0472">Membrane</keyword>
<geneLocation type="plasmid" evidence="2">
    <name>pING1</name>
</geneLocation>
<dbReference type="AlphaFoldDB" id="Q9C4W0"/>
<sequence length="68" mass="8280">MDLRFFTYCSTLILENKTEIKSEERQNYGPFGPYFAQNNETNCTLRRTILFIFNFFCLFYLDPRVFKL</sequence>
<dbReference type="EMBL" id="AF233440">
    <property type="protein sequence ID" value="AAK06932.1"/>
    <property type="molecule type" value="Genomic_DNA"/>
</dbReference>
<accession>Q9C4W0</accession>
<protein>
    <submittedName>
        <fullName evidence="2">ORF68</fullName>
    </submittedName>
</protein>